<organism evidence="2 3">
    <name type="scientific">Trifolium medium</name>
    <dbReference type="NCBI Taxonomy" id="97028"/>
    <lineage>
        <taxon>Eukaryota</taxon>
        <taxon>Viridiplantae</taxon>
        <taxon>Streptophyta</taxon>
        <taxon>Embryophyta</taxon>
        <taxon>Tracheophyta</taxon>
        <taxon>Spermatophyta</taxon>
        <taxon>Magnoliopsida</taxon>
        <taxon>eudicotyledons</taxon>
        <taxon>Gunneridae</taxon>
        <taxon>Pentapetalae</taxon>
        <taxon>rosids</taxon>
        <taxon>fabids</taxon>
        <taxon>Fabales</taxon>
        <taxon>Fabaceae</taxon>
        <taxon>Papilionoideae</taxon>
        <taxon>50 kb inversion clade</taxon>
        <taxon>NPAAA clade</taxon>
        <taxon>Hologalegina</taxon>
        <taxon>IRL clade</taxon>
        <taxon>Trifolieae</taxon>
        <taxon>Trifolium</taxon>
    </lineage>
</organism>
<reference evidence="2 3" key="1">
    <citation type="journal article" date="2018" name="Front. Plant Sci.">
        <title>Red Clover (Trifolium pratense) and Zigzag Clover (T. medium) - A Picture of Genomic Similarities and Differences.</title>
        <authorList>
            <person name="Dluhosova J."/>
            <person name="Istvanek J."/>
            <person name="Nedelnik J."/>
            <person name="Repkova J."/>
        </authorList>
    </citation>
    <scope>NUCLEOTIDE SEQUENCE [LARGE SCALE GENOMIC DNA]</scope>
    <source>
        <strain evidence="3">cv. 10/8</strain>
        <tissue evidence="2">Leaf</tissue>
    </source>
</reference>
<dbReference type="AlphaFoldDB" id="A0A392RGM6"/>
<evidence type="ECO:0000313" key="3">
    <source>
        <dbReference type="Proteomes" id="UP000265520"/>
    </source>
</evidence>
<protein>
    <submittedName>
        <fullName evidence="2">Gag-pol polyprotein</fullName>
    </submittedName>
</protein>
<proteinExistence type="predicted"/>
<feature type="domain" description="Retrovirus-related Pol polyprotein from transposon TNT 1-94-like beta-barrel" evidence="1">
    <location>
        <begin position="63"/>
        <end position="100"/>
    </location>
</feature>
<evidence type="ECO:0000259" key="1">
    <source>
        <dbReference type="Pfam" id="PF22936"/>
    </source>
</evidence>
<dbReference type="EMBL" id="LXQA010226876">
    <property type="protein sequence ID" value="MCI35768.1"/>
    <property type="molecule type" value="Genomic_DNA"/>
</dbReference>
<dbReference type="InterPro" id="IPR054722">
    <property type="entry name" value="PolX-like_BBD"/>
</dbReference>
<accession>A0A392RGM6</accession>
<dbReference type="Proteomes" id="UP000265520">
    <property type="component" value="Unassembled WGS sequence"/>
</dbReference>
<evidence type="ECO:0000313" key="2">
    <source>
        <dbReference type="EMBL" id="MCI35768.1"/>
    </source>
</evidence>
<sequence length="102" mass="11620">MSLLSEKGTHRPFCFKLYGYPKRSLQPASEPVVVKTTKEWKPKENDVSLIAHTSFRASSREDWYFDSGCSRRMTGLEKFLVDIKSYSTSFVTFGDGAKGEIK</sequence>
<dbReference type="Pfam" id="PF22936">
    <property type="entry name" value="Pol_BBD"/>
    <property type="match status" value="1"/>
</dbReference>
<name>A0A392RGM6_9FABA</name>
<keyword evidence="3" id="KW-1185">Reference proteome</keyword>
<comment type="caution">
    <text evidence="2">The sequence shown here is derived from an EMBL/GenBank/DDBJ whole genome shotgun (WGS) entry which is preliminary data.</text>
</comment>
<feature type="non-terminal residue" evidence="2">
    <location>
        <position position="102"/>
    </location>
</feature>